<comment type="caution">
    <text evidence="2">The sequence shown here is derived from an EMBL/GenBank/DDBJ whole genome shotgun (WGS) entry which is preliminary data.</text>
</comment>
<evidence type="ECO:0000313" key="2">
    <source>
        <dbReference type="EMBL" id="KAL0125996.1"/>
    </source>
</evidence>
<dbReference type="Proteomes" id="UP001430953">
    <property type="component" value="Unassembled WGS sequence"/>
</dbReference>
<keyword evidence="3" id="KW-1185">Reference proteome</keyword>
<evidence type="ECO:0000256" key="1">
    <source>
        <dbReference type="SAM" id="MobiDB-lite"/>
    </source>
</evidence>
<feature type="region of interest" description="Disordered" evidence="1">
    <location>
        <begin position="55"/>
        <end position="78"/>
    </location>
</feature>
<protein>
    <submittedName>
        <fullName evidence="2">Uncharacterized protein</fullName>
    </submittedName>
</protein>
<feature type="compositionally biased region" description="Basic and acidic residues" evidence="1">
    <location>
        <begin position="55"/>
        <end position="66"/>
    </location>
</feature>
<dbReference type="EMBL" id="JADYXP020000004">
    <property type="protein sequence ID" value="KAL0125996.1"/>
    <property type="molecule type" value="Genomic_DNA"/>
</dbReference>
<dbReference type="AlphaFoldDB" id="A0AAW2GFF1"/>
<name>A0AAW2GFF1_9HYME</name>
<proteinExistence type="predicted"/>
<organism evidence="2 3">
    <name type="scientific">Cardiocondyla obscurior</name>
    <dbReference type="NCBI Taxonomy" id="286306"/>
    <lineage>
        <taxon>Eukaryota</taxon>
        <taxon>Metazoa</taxon>
        <taxon>Ecdysozoa</taxon>
        <taxon>Arthropoda</taxon>
        <taxon>Hexapoda</taxon>
        <taxon>Insecta</taxon>
        <taxon>Pterygota</taxon>
        <taxon>Neoptera</taxon>
        <taxon>Endopterygota</taxon>
        <taxon>Hymenoptera</taxon>
        <taxon>Apocrita</taxon>
        <taxon>Aculeata</taxon>
        <taxon>Formicoidea</taxon>
        <taxon>Formicidae</taxon>
        <taxon>Myrmicinae</taxon>
        <taxon>Cardiocondyla</taxon>
    </lineage>
</organism>
<evidence type="ECO:0000313" key="3">
    <source>
        <dbReference type="Proteomes" id="UP001430953"/>
    </source>
</evidence>
<gene>
    <name evidence="2" type="ORF">PUN28_004813</name>
</gene>
<sequence>MRQTVDGIYGYTGKDVTTTYVAVPERVAPYCSRWRGEESDEEGIRARVSRRRKGCAEGWRRHDGGQRRPRNLAGVKLN</sequence>
<accession>A0AAW2GFF1</accession>
<reference evidence="2 3" key="1">
    <citation type="submission" date="2023-03" db="EMBL/GenBank/DDBJ databases">
        <title>High recombination rates correlate with genetic variation in Cardiocondyla obscurior ants.</title>
        <authorList>
            <person name="Errbii M."/>
        </authorList>
    </citation>
    <scope>NUCLEOTIDE SEQUENCE [LARGE SCALE GENOMIC DNA]</scope>
    <source>
        <strain evidence="2">Alpha-2009</strain>
        <tissue evidence="2">Whole body</tissue>
    </source>
</reference>